<evidence type="ECO:0000259" key="1">
    <source>
        <dbReference type="SMART" id="SM00471"/>
    </source>
</evidence>
<dbReference type="PANTHER" id="PTHR33594">
    <property type="entry name" value="SUPERFAMILY HYDROLASE, PUTATIVE (AFU_ORTHOLOGUE AFUA_1G03035)-RELATED"/>
    <property type="match status" value="1"/>
</dbReference>
<sequence>MERINQVIAYAKEKLLAEQTGHDFLHVQRVAHLAEKIVEADDLVVNQEIMLSAAYLHDVIDDKVVPDVARAIQELQVFLSNSGFEKEAIACILMIIQNLSFSKEMEAGKQALPLEGQIVQDADRIEALGAIGILRTAYYGGGHGHPIHDETLAPQEYKSKSDYRKGSTVINHFYEKLFLLPDRMNTHAGKKEAIRRKEWMTQFLEEFYYEWRI</sequence>
<dbReference type="Gene3D" id="1.20.58.1910">
    <property type="match status" value="1"/>
</dbReference>
<dbReference type="CDD" id="cd00077">
    <property type="entry name" value="HDc"/>
    <property type="match status" value="1"/>
</dbReference>
<evidence type="ECO:0000313" key="3">
    <source>
        <dbReference type="Proteomes" id="UP000782705"/>
    </source>
</evidence>
<dbReference type="EMBL" id="MAEL01000057">
    <property type="protein sequence ID" value="KAF1301483.1"/>
    <property type="molecule type" value="Genomic_DNA"/>
</dbReference>
<proteinExistence type="predicted"/>
<dbReference type="SMART" id="SM00471">
    <property type="entry name" value="HDc"/>
    <property type="match status" value="1"/>
</dbReference>
<dbReference type="PANTHER" id="PTHR33594:SF1">
    <property type="entry name" value="HD_PDEASE DOMAIN-CONTAINING PROTEIN"/>
    <property type="match status" value="1"/>
</dbReference>
<dbReference type="InterPro" id="IPR006674">
    <property type="entry name" value="HD_domain"/>
</dbReference>
<dbReference type="Gene3D" id="1.10.472.50">
    <property type="entry name" value="HD-domain/PDEase-like"/>
    <property type="match status" value="1"/>
</dbReference>
<name>A0ABQ6YWS8_9ENTE</name>
<organism evidence="2 3">
    <name type="scientific">Candidatus Enterococcus willemsii</name>
    <dbReference type="NCBI Taxonomy" id="1857215"/>
    <lineage>
        <taxon>Bacteria</taxon>
        <taxon>Bacillati</taxon>
        <taxon>Bacillota</taxon>
        <taxon>Bacilli</taxon>
        <taxon>Lactobacillales</taxon>
        <taxon>Enterococcaceae</taxon>
        <taxon>Enterococcus</taxon>
    </lineage>
</organism>
<dbReference type="Proteomes" id="UP000782705">
    <property type="component" value="Unassembled WGS sequence"/>
</dbReference>
<keyword evidence="3" id="KW-1185">Reference proteome</keyword>
<gene>
    <name evidence="2" type="ORF">BAU17_06055</name>
</gene>
<protein>
    <submittedName>
        <fullName evidence="2">Metal-dependent phosphohydrolase</fullName>
    </submittedName>
</protein>
<dbReference type="RefSeq" id="WP_161903264.1">
    <property type="nucleotide sequence ID" value="NZ_MAEL01000057.1"/>
</dbReference>
<dbReference type="Pfam" id="PF01966">
    <property type="entry name" value="HD"/>
    <property type="match status" value="1"/>
</dbReference>
<dbReference type="SUPFAM" id="SSF109604">
    <property type="entry name" value="HD-domain/PDEase-like"/>
    <property type="match status" value="1"/>
</dbReference>
<accession>A0ABQ6YWS8</accession>
<feature type="domain" description="HD/PDEase" evidence="1">
    <location>
        <begin position="19"/>
        <end position="137"/>
    </location>
</feature>
<dbReference type="InterPro" id="IPR003607">
    <property type="entry name" value="HD/PDEase_dom"/>
</dbReference>
<comment type="caution">
    <text evidence="2">The sequence shown here is derived from an EMBL/GenBank/DDBJ whole genome shotgun (WGS) entry which is preliminary data.</text>
</comment>
<reference evidence="2 3" key="1">
    <citation type="submission" date="2016-06" db="EMBL/GenBank/DDBJ databases">
        <title>Four novel species of enterococci isolated from chicken manure.</title>
        <authorList>
            <person name="Van Tyne D."/>
        </authorList>
    </citation>
    <scope>NUCLEOTIDE SEQUENCE [LARGE SCALE GENOMIC DNA]</scope>
    <source>
        <strain evidence="2 3">CU12B</strain>
    </source>
</reference>
<evidence type="ECO:0000313" key="2">
    <source>
        <dbReference type="EMBL" id="KAF1301483.1"/>
    </source>
</evidence>